<dbReference type="EMBL" id="CP042910">
    <property type="protein sequence ID" value="QEG18293.1"/>
    <property type="molecule type" value="Genomic_DNA"/>
</dbReference>
<feature type="transmembrane region" description="Helical" evidence="1">
    <location>
        <begin position="6"/>
        <end position="39"/>
    </location>
</feature>
<keyword evidence="1" id="KW-0812">Transmembrane</keyword>
<protein>
    <submittedName>
        <fullName evidence="2">Uncharacterized protein</fullName>
    </submittedName>
</protein>
<keyword evidence="3" id="KW-1185">Reference proteome</keyword>
<reference evidence="2 3" key="1">
    <citation type="submission" date="2019-08" db="EMBL/GenBank/DDBJ databases">
        <title>Deep-cultivation of Planctomycetes and their phenomic and genomic characterization uncovers novel biology.</title>
        <authorList>
            <person name="Wiegand S."/>
            <person name="Jogler M."/>
            <person name="Boedeker C."/>
            <person name="Pinto D."/>
            <person name="Vollmers J."/>
            <person name="Rivas-Marin E."/>
            <person name="Kohn T."/>
            <person name="Peeters S.H."/>
            <person name="Heuer A."/>
            <person name="Rast P."/>
            <person name="Oberbeckmann S."/>
            <person name="Bunk B."/>
            <person name="Jeske O."/>
            <person name="Meyerdierks A."/>
            <person name="Storesund J.E."/>
            <person name="Kallscheuer N."/>
            <person name="Luecker S."/>
            <person name="Lage O.M."/>
            <person name="Pohl T."/>
            <person name="Merkel B.J."/>
            <person name="Hornburger P."/>
            <person name="Mueller R.-W."/>
            <person name="Bruemmer F."/>
            <person name="Labrenz M."/>
            <person name="Spormann A.M."/>
            <person name="Op den Camp H."/>
            <person name="Overmann J."/>
            <person name="Amann R."/>
            <person name="Jetten M.S.M."/>
            <person name="Mascher T."/>
            <person name="Medema M.H."/>
            <person name="Devos D.P."/>
            <person name="Kaster A.-K."/>
            <person name="Ovreas L."/>
            <person name="Rohde M."/>
            <person name="Galperin M.Y."/>
            <person name="Jogler C."/>
        </authorList>
    </citation>
    <scope>NUCLEOTIDE SEQUENCE [LARGE SCALE GENOMIC DNA]</scope>
    <source>
        <strain evidence="2 3">DSM 8797</strain>
    </source>
</reference>
<gene>
    <name evidence="2" type="ORF">GmarT_41790</name>
</gene>
<dbReference type="Proteomes" id="UP000322887">
    <property type="component" value="Chromosome"/>
</dbReference>
<proteinExistence type="predicted"/>
<feature type="transmembrane region" description="Helical" evidence="1">
    <location>
        <begin position="46"/>
        <end position="67"/>
    </location>
</feature>
<name>A0ABX5YRU3_9PLAN</name>
<evidence type="ECO:0000313" key="3">
    <source>
        <dbReference type="Proteomes" id="UP000322887"/>
    </source>
</evidence>
<keyword evidence="1" id="KW-0472">Membrane</keyword>
<accession>A0ABX5YRU3</accession>
<keyword evidence="1" id="KW-1133">Transmembrane helix</keyword>
<evidence type="ECO:0000313" key="2">
    <source>
        <dbReference type="EMBL" id="QEG18293.1"/>
    </source>
</evidence>
<sequence length="76" mass="7800">MLVYGFSGGFIGVVVGYVLAYTVPAVTNVLTSLLIAVGVNPRCEALLGLAVLGSLFFAIGFISGTVVSCFQSDKPV</sequence>
<evidence type="ECO:0000256" key="1">
    <source>
        <dbReference type="SAM" id="Phobius"/>
    </source>
</evidence>
<organism evidence="2 3">
    <name type="scientific">Gimesia maris</name>
    <dbReference type="NCBI Taxonomy" id="122"/>
    <lineage>
        <taxon>Bacteria</taxon>
        <taxon>Pseudomonadati</taxon>
        <taxon>Planctomycetota</taxon>
        <taxon>Planctomycetia</taxon>
        <taxon>Planctomycetales</taxon>
        <taxon>Planctomycetaceae</taxon>
        <taxon>Gimesia</taxon>
    </lineage>
</organism>